<proteinExistence type="inferred from homology"/>
<dbReference type="OrthoDB" id="1117213at2"/>
<dbReference type="InterPro" id="IPR037185">
    <property type="entry name" value="EmrE-like"/>
</dbReference>
<keyword evidence="4 6" id="KW-1133">Transmembrane helix</keyword>
<feature type="transmembrane region" description="Helical" evidence="6">
    <location>
        <begin position="265"/>
        <end position="283"/>
    </location>
</feature>
<evidence type="ECO:0000256" key="4">
    <source>
        <dbReference type="ARBA" id="ARBA00022989"/>
    </source>
</evidence>
<evidence type="ECO:0000259" key="7">
    <source>
        <dbReference type="Pfam" id="PF00892"/>
    </source>
</evidence>
<feature type="transmembrane region" description="Helical" evidence="6">
    <location>
        <begin position="178"/>
        <end position="200"/>
    </location>
</feature>
<feature type="transmembrane region" description="Helical" evidence="6">
    <location>
        <begin position="89"/>
        <end position="113"/>
    </location>
</feature>
<feature type="transmembrane region" description="Helical" evidence="6">
    <location>
        <begin position="120"/>
        <end position="140"/>
    </location>
</feature>
<dbReference type="InterPro" id="IPR000620">
    <property type="entry name" value="EamA_dom"/>
</dbReference>
<keyword evidence="5 6" id="KW-0472">Membrane</keyword>
<dbReference type="GO" id="GO:0016020">
    <property type="term" value="C:membrane"/>
    <property type="evidence" value="ECO:0007669"/>
    <property type="project" value="UniProtKB-SubCell"/>
</dbReference>
<comment type="similarity">
    <text evidence="2">Belongs to the EamA transporter family.</text>
</comment>
<dbReference type="RefSeq" id="WP_008236803.1">
    <property type="nucleotide sequence ID" value="NZ_AJJU01000002.1"/>
</dbReference>
<comment type="caution">
    <text evidence="8">The sequence shown here is derived from an EMBL/GenBank/DDBJ whole genome shotgun (WGS) entry which is preliminary data.</text>
</comment>
<sequence>MVKKWVYLLVLSLIWGSSFILIKKALVGFTPLQVGALRIVVASFFLLTIGFRRIASIGRVDWKWIILSGFLGSFLPPFLFALAQSEIDSSIASILNSLTPLNTVVSGILMFGVLVTKRQLLGVFIGLFGTLILIFTSMQLNPSQNFWYSLFIVVASIGYAFNINILNRYLRHLPAVGIAVGNFVSVAFPALVLLFFSGFFDLKFSETHVQLSLLYVSLLAVFGTGIALILFNKLIQSASPVFASSVTYTMTVIAVLWGVMDGETLNFLQLLGGAIIILGVFLTHKKTPQ</sequence>
<feature type="transmembrane region" description="Helical" evidence="6">
    <location>
        <begin position="238"/>
        <end position="259"/>
    </location>
</feature>
<feature type="domain" description="EamA" evidence="7">
    <location>
        <begin position="148"/>
        <end position="283"/>
    </location>
</feature>
<dbReference type="EMBL" id="AJJU01000002">
    <property type="protein sequence ID" value="EID76728.1"/>
    <property type="molecule type" value="Genomic_DNA"/>
</dbReference>
<dbReference type="SUPFAM" id="SSF103481">
    <property type="entry name" value="Multidrug resistance efflux transporter EmrE"/>
    <property type="match status" value="2"/>
</dbReference>
<keyword evidence="3 6" id="KW-0812">Transmembrane</keyword>
<dbReference type="PANTHER" id="PTHR32322:SF2">
    <property type="entry name" value="EAMA DOMAIN-CONTAINING PROTEIN"/>
    <property type="match status" value="1"/>
</dbReference>
<feature type="transmembrane region" description="Helical" evidence="6">
    <location>
        <begin position="5"/>
        <end position="22"/>
    </location>
</feature>
<keyword evidence="9" id="KW-1185">Reference proteome</keyword>
<evidence type="ECO:0000256" key="5">
    <source>
        <dbReference type="ARBA" id="ARBA00023136"/>
    </source>
</evidence>
<dbReference type="AlphaFoldDB" id="I0WK12"/>
<dbReference type="STRING" id="946077.W5A_01855"/>
<evidence type="ECO:0000256" key="2">
    <source>
        <dbReference type="ARBA" id="ARBA00007362"/>
    </source>
</evidence>
<dbReference type="Proteomes" id="UP000005938">
    <property type="component" value="Unassembled WGS sequence"/>
</dbReference>
<feature type="domain" description="EamA" evidence="7">
    <location>
        <begin position="7"/>
        <end position="134"/>
    </location>
</feature>
<name>I0WK12_9FLAO</name>
<feature type="transmembrane region" description="Helical" evidence="6">
    <location>
        <begin position="64"/>
        <end position="83"/>
    </location>
</feature>
<dbReference type="PANTHER" id="PTHR32322">
    <property type="entry name" value="INNER MEMBRANE TRANSPORTER"/>
    <property type="match status" value="1"/>
</dbReference>
<protein>
    <submittedName>
        <fullName evidence="8">Putative permease</fullName>
    </submittedName>
</protein>
<evidence type="ECO:0000313" key="8">
    <source>
        <dbReference type="EMBL" id="EID76728.1"/>
    </source>
</evidence>
<feature type="transmembrane region" description="Helical" evidence="6">
    <location>
        <begin position="146"/>
        <end position="166"/>
    </location>
</feature>
<evidence type="ECO:0000256" key="1">
    <source>
        <dbReference type="ARBA" id="ARBA00004141"/>
    </source>
</evidence>
<evidence type="ECO:0000256" key="6">
    <source>
        <dbReference type="SAM" id="Phobius"/>
    </source>
</evidence>
<comment type="subcellular location">
    <subcellularLocation>
        <location evidence="1">Membrane</location>
        <topology evidence="1">Multi-pass membrane protein</topology>
    </subcellularLocation>
</comment>
<accession>I0WK12</accession>
<organism evidence="8 9">
    <name type="scientific">Imtechella halotolerans K1</name>
    <dbReference type="NCBI Taxonomy" id="946077"/>
    <lineage>
        <taxon>Bacteria</taxon>
        <taxon>Pseudomonadati</taxon>
        <taxon>Bacteroidota</taxon>
        <taxon>Flavobacteriia</taxon>
        <taxon>Flavobacteriales</taxon>
        <taxon>Flavobacteriaceae</taxon>
        <taxon>Imtechella</taxon>
    </lineage>
</organism>
<dbReference type="Pfam" id="PF00892">
    <property type="entry name" value="EamA"/>
    <property type="match status" value="2"/>
</dbReference>
<dbReference type="eggNOG" id="COG0697">
    <property type="taxonomic scope" value="Bacteria"/>
</dbReference>
<reference evidence="8 9" key="1">
    <citation type="journal article" date="2012" name="J. Bacteriol.">
        <title>Genome Sequence of the Halotolerant Bacterium Imtechella halotolerans K1T.</title>
        <authorList>
            <person name="Kumar S."/>
            <person name="Vikram S."/>
            <person name="Subramanian S."/>
            <person name="Raghava G.P."/>
            <person name="Pinnaka A.K."/>
        </authorList>
    </citation>
    <scope>NUCLEOTIDE SEQUENCE [LARGE SCALE GENOMIC DNA]</scope>
    <source>
        <strain evidence="8 9">K1</strain>
    </source>
</reference>
<feature type="transmembrane region" description="Helical" evidence="6">
    <location>
        <begin position="34"/>
        <end position="52"/>
    </location>
</feature>
<dbReference type="InterPro" id="IPR050638">
    <property type="entry name" value="AA-Vitamin_Transporters"/>
</dbReference>
<evidence type="ECO:0000313" key="9">
    <source>
        <dbReference type="Proteomes" id="UP000005938"/>
    </source>
</evidence>
<dbReference type="PATRIC" id="fig|946077.3.peg.380"/>
<evidence type="ECO:0000256" key="3">
    <source>
        <dbReference type="ARBA" id="ARBA00022692"/>
    </source>
</evidence>
<gene>
    <name evidence="8" type="ORF">W5A_01855</name>
</gene>
<feature type="transmembrane region" description="Helical" evidence="6">
    <location>
        <begin position="212"/>
        <end position="231"/>
    </location>
</feature>